<proteinExistence type="predicted"/>
<evidence type="ECO:0000313" key="7">
    <source>
        <dbReference type="EMBL" id="RMZ34158.1"/>
    </source>
</evidence>
<feature type="transmembrane region" description="Helical" evidence="5">
    <location>
        <begin position="188"/>
        <end position="209"/>
    </location>
</feature>
<evidence type="ECO:0000259" key="6">
    <source>
        <dbReference type="Pfam" id="PF01490"/>
    </source>
</evidence>
<comment type="subcellular location">
    <subcellularLocation>
        <location evidence="1">Membrane</location>
    </subcellularLocation>
</comment>
<feature type="transmembrane region" description="Helical" evidence="5">
    <location>
        <begin position="254"/>
        <end position="272"/>
    </location>
</feature>
<feature type="domain" description="Amino acid transporter transmembrane" evidence="6">
    <location>
        <begin position="35"/>
        <end position="179"/>
    </location>
</feature>
<keyword evidence="4 5" id="KW-0472">Membrane</keyword>
<evidence type="ECO:0000256" key="4">
    <source>
        <dbReference type="ARBA" id="ARBA00023136"/>
    </source>
</evidence>
<gene>
    <name evidence="7" type="ORF">D0859_01698</name>
</gene>
<evidence type="ECO:0000313" key="8">
    <source>
        <dbReference type="Proteomes" id="UP000281677"/>
    </source>
</evidence>
<sequence>MGGAFLDEDRDYSEGRKDNSKLGFGDRSAEKHNRLGWKRLTICIIVKAIALGSLSILSVFATLGLVPRVIITVGVGAIAVYTSYLIGLVKLKFPDVAYYADAGPFGRELAGFILAALLILLTSSYVLTGSIALSTIANTSTCALVWSVVSTIVLFLVTLPLSFAEFAFLGYLNFTSILLAIPSKDTSFYSAFLPITNILFAYSFAIYQFSFMDEMYTPRNYALGLIEIFIYTLTGLLVYIFVSSSVESPTLLSTSHLTSGIAFGVAIPVVFISRSINTTVSEIRYTNIAKGWTIWILLVIAITIVAWAIAKAIPVFNALLGLISSLFTSRFLLLKDSNWSLSWKNISLLVLNAIIFFISILVLGSSTYTSV</sequence>
<feature type="transmembrane region" description="Helical" evidence="5">
    <location>
        <begin position="40"/>
        <end position="63"/>
    </location>
</feature>
<dbReference type="Proteomes" id="UP000281677">
    <property type="component" value="Unassembled WGS sequence"/>
</dbReference>
<keyword evidence="2 5" id="KW-0812">Transmembrane</keyword>
<feature type="transmembrane region" description="Helical" evidence="5">
    <location>
        <begin position="221"/>
        <end position="242"/>
    </location>
</feature>
<name>A0A3M7J8S4_HORWE</name>
<feature type="transmembrane region" description="Helical" evidence="5">
    <location>
        <begin position="316"/>
        <end position="334"/>
    </location>
</feature>
<evidence type="ECO:0000256" key="2">
    <source>
        <dbReference type="ARBA" id="ARBA00022692"/>
    </source>
</evidence>
<accession>A0A3M7J8S4</accession>
<protein>
    <recommendedName>
        <fullName evidence="6">Amino acid transporter transmembrane domain-containing protein</fullName>
    </recommendedName>
</protein>
<dbReference type="EMBL" id="QWIT01000028">
    <property type="protein sequence ID" value="RMZ34158.1"/>
    <property type="molecule type" value="Genomic_DNA"/>
</dbReference>
<feature type="transmembrane region" description="Helical" evidence="5">
    <location>
        <begin position="292"/>
        <end position="310"/>
    </location>
</feature>
<evidence type="ECO:0000256" key="3">
    <source>
        <dbReference type="ARBA" id="ARBA00022989"/>
    </source>
</evidence>
<dbReference type="AlphaFoldDB" id="A0A3M7J8S4"/>
<feature type="transmembrane region" description="Helical" evidence="5">
    <location>
        <begin position="346"/>
        <end position="368"/>
    </location>
</feature>
<dbReference type="Pfam" id="PF01490">
    <property type="entry name" value="Aa_trans"/>
    <property type="match status" value="2"/>
</dbReference>
<dbReference type="GO" id="GO:0016020">
    <property type="term" value="C:membrane"/>
    <property type="evidence" value="ECO:0007669"/>
    <property type="project" value="UniProtKB-SubCell"/>
</dbReference>
<dbReference type="InterPro" id="IPR013057">
    <property type="entry name" value="AA_transpt_TM"/>
</dbReference>
<reference evidence="7 8" key="1">
    <citation type="journal article" date="2018" name="BMC Genomics">
        <title>Genomic evidence for intraspecific hybridization in a clonal and extremely halotolerant yeast.</title>
        <authorList>
            <person name="Gostincar C."/>
            <person name="Stajich J.E."/>
            <person name="Zupancic J."/>
            <person name="Zalar P."/>
            <person name="Gunde-Cimerman N."/>
        </authorList>
    </citation>
    <scope>NUCLEOTIDE SEQUENCE [LARGE SCALE GENOMIC DNA]</scope>
    <source>
        <strain evidence="7 8">EXF-120</strain>
    </source>
</reference>
<organism evidence="7 8">
    <name type="scientific">Hortaea werneckii</name>
    <name type="common">Black yeast</name>
    <name type="synonym">Cladosporium werneckii</name>
    <dbReference type="NCBI Taxonomy" id="91943"/>
    <lineage>
        <taxon>Eukaryota</taxon>
        <taxon>Fungi</taxon>
        <taxon>Dikarya</taxon>
        <taxon>Ascomycota</taxon>
        <taxon>Pezizomycotina</taxon>
        <taxon>Dothideomycetes</taxon>
        <taxon>Dothideomycetidae</taxon>
        <taxon>Mycosphaerellales</taxon>
        <taxon>Teratosphaeriaceae</taxon>
        <taxon>Hortaea</taxon>
    </lineage>
</organism>
<evidence type="ECO:0000256" key="5">
    <source>
        <dbReference type="SAM" id="Phobius"/>
    </source>
</evidence>
<feature type="domain" description="Amino acid transporter transmembrane" evidence="6">
    <location>
        <begin position="185"/>
        <end position="332"/>
    </location>
</feature>
<keyword evidence="3 5" id="KW-1133">Transmembrane helix</keyword>
<comment type="caution">
    <text evidence="7">The sequence shown here is derived from an EMBL/GenBank/DDBJ whole genome shotgun (WGS) entry which is preliminary data.</text>
</comment>
<feature type="transmembrane region" description="Helical" evidence="5">
    <location>
        <begin position="109"/>
        <end position="127"/>
    </location>
</feature>
<evidence type="ECO:0000256" key="1">
    <source>
        <dbReference type="ARBA" id="ARBA00004370"/>
    </source>
</evidence>
<feature type="transmembrane region" description="Helical" evidence="5">
    <location>
        <begin position="69"/>
        <end position="89"/>
    </location>
</feature>